<dbReference type="AlphaFoldDB" id="A0A5C6F426"/>
<evidence type="ECO:0000313" key="2">
    <source>
        <dbReference type="Proteomes" id="UP000317977"/>
    </source>
</evidence>
<sequence length="93" mass="10275">MLPTGTLIFANRTLIPSPLFDLMRIAYSPLHFTCANFTLPPGIGIYTNLTNSIHPPLGGSRRSLRRRGEGRLAGWAVFVGRESPPRNFPLPES</sequence>
<reference evidence="1 2" key="1">
    <citation type="submission" date="2019-02" db="EMBL/GenBank/DDBJ databases">
        <title>Deep-cultivation of Planctomycetes and their phenomic and genomic characterization uncovers novel biology.</title>
        <authorList>
            <person name="Wiegand S."/>
            <person name="Jogler M."/>
            <person name="Boedeker C."/>
            <person name="Pinto D."/>
            <person name="Vollmers J."/>
            <person name="Rivas-Marin E."/>
            <person name="Kohn T."/>
            <person name="Peeters S.H."/>
            <person name="Heuer A."/>
            <person name="Rast P."/>
            <person name="Oberbeckmann S."/>
            <person name="Bunk B."/>
            <person name="Jeske O."/>
            <person name="Meyerdierks A."/>
            <person name="Storesund J.E."/>
            <person name="Kallscheuer N."/>
            <person name="Luecker S."/>
            <person name="Lage O.M."/>
            <person name="Pohl T."/>
            <person name="Merkel B.J."/>
            <person name="Hornburger P."/>
            <person name="Mueller R.-W."/>
            <person name="Bruemmer F."/>
            <person name="Labrenz M."/>
            <person name="Spormann A.M."/>
            <person name="Op Den Camp H."/>
            <person name="Overmann J."/>
            <person name="Amann R."/>
            <person name="Jetten M.S.M."/>
            <person name="Mascher T."/>
            <person name="Medema M.H."/>
            <person name="Devos D.P."/>
            <person name="Kaster A.-K."/>
            <person name="Ovreas L."/>
            <person name="Rohde M."/>
            <person name="Galperin M.Y."/>
            <person name="Jogler C."/>
        </authorList>
    </citation>
    <scope>NUCLEOTIDE SEQUENCE [LARGE SCALE GENOMIC DNA]</scope>
    <source>
        <strain evidence="1 2">Poly59</strain>
    </source>
</reference>
<evidence type="ECO:0000313" key="1">
    <source>
        <dbReference type="EMBL" id="TWU55207.1"/>
    </source>
</evidence>
<dbReference type="EMBL" id="SJPX01000002">
    <property type="protein sequence ID" value="TWU55207.1"/>
    <property type="molecule type" value="Genomic_DNA"/>
</dbReference>
<keyword evidence="2" id="KW-1185">Reference proteome</keyword>
<proteinExistence type="predicted"/>
<protein>
    <submittedName>
        <fullName evidence="1">Uncharacterized protein</fullName>
    </submittedName>
</protein>
<dbReference type="Proteomes" id="UP000317977">
    <property type="component" value="Unassembled WGS sequence"/>
</dbReference>
<gene>
    <name evidence="1" type="ORF">Poly59_15040</name>
</gene>
<comment type="caution">
    <text evidence="1">The sequence shown here is derived from an EMBL/GenBank/DDBJ whole genome shotgun (WGS) entry which is preliminary data.</text>
</comment>
<accession>A0A5C6F426</accession>
<organism evidence="1 2">
    <name type="scientific">Rubripirellula reticaptiva</name>
    <dbReference type="NCBI Taxonomy" id="2528013"/>
    <lineage>
        <taxon>Bacteria</taxon>
        <taxon>Pseudomonadati</taxon>
        <taxon>Planctomycetota</taxon>
        <taxon>Planctomycetia</taxon>
        <taxon>Pirellulales</taxon>
        <taxon>Pirellulaceae</taxon>
        <taxon>Rubripirellula</taxon>
    </lineage>
</organism>
<name>A0A5C6F426_9BACT</name>